<feature type="domain" description="Tr-type G" evidence="9">
    <location>
        <begin position="4"/>
        <end position="176"/>
    </location>
</feature>
<dbReference type="Pfam" id="PF11987">
    <property type="entry name" value="IF-2"/>
    <property type="match status" value="1"/>
</dbReference>
<dbReference type="PRINTS" id="PR00315">
    <property type="entry name" value="ELONGATNFCT"/>
</dbReference>
<dbReference type="CDD" id="cd01887">
    <property type="entry name" value="IF2_eIF5B"/>
    <property type="match status" value="1"/>
</dbReference>
<gene>
    <name evidence="10" type="ORF">A3C25_04055</name>
</gene>
<dbReference type="InterPro" id="IPR027417">
    <property type="entry name" value="P-loop_NTPase"/>
</dbReference>
<dbReference type="InterPro" id="IPR005225">
    <property type="entry name" value="Small_GTP-bd"/>
</dbReference>
<evidence type="ECO:0000256" key="2">
    <source>
        <dbReference type="ARBA" id="ARBA00020675"/>
    </source>
</evidence>
<dbReference type="PROSITE" id="PS51722">
    <property type="entry name" value="G_TR_2"/>
    <property type="match status" value="1"/>
</dbReference>
<evidence type="ECO:0000256" key="8">
    <source>
        <dbReference type="RuleBase" id="RU000644"/>
    </source>
</evidence>
<dbReference type="FunFam" id="3.40.50.300:FF:000019">
    <property type="entry name" value="Translation initiation factor IF-2"/>
    <property type="match status" value="1"/>
</dbReference>
<dbReference type="GO" id="GO:0005737">
    <property type="term" value="C:cytoplasm"/>
    <property type="evidence" value="ECO:0007669"/>
    <property type="project" value="UniProtKB-UniRule"/>
</dbReference>
<organism evidence="10 11">
    <name type="scientific">Candidatus Roizmanbacteria bacterium RIFCSPHIGHO2_02_FULL_38_11</name>
    <dbReference type="NCBI Taxonomy" id="1802039"/>
    <lineage>
        <taxon>Bacteria</taxon>
        <taxon>Candidatus Roizmaniibacteriota</taxon>
    </lineage>
</organism>
<dbReference type="SUPFAM" id="SSF52156">
    <property type="entry name" value="Initiation factor IF2/eIF5b, domain 3"/>
    <property type="match status" value="1"/>
</dbReference>
<dbReference type="EMBL" id="MFZO01000001">
    <property type="protein sequence ID" value="OGK25878.1"/>
    <property type="molecule type" value="Genomic_DNA"/>
</dbReference>
<evidence type="ECO:0000256" key="6">
    <source>
        <dbReference type="ARBA" id="ARBA00023134"/>
    </source>
</evidence>
<dbReference type="Pfam" id="PF00009">
    <property type="entry name" value="GTP_EFTU"/>
    <property type="match status" value="1"/>
</dbReference>
<keyword evidence="6" id="KW-0342">GTP-binding</keyword>
<dbReference type="Gene3D" id="2.40.30.10">
    <property type="entry name" value="Translation factors"/>
    <property type="match status" value="2"/>
</dbReference>
<sequence length="490" mass="53726">MNSTRPPIVAILGHVDHGKTTLLDYIRKSTIAAKEHGAITQKIGAYEITTNIKGYNTNKITFIDTPGHEAFSKLRSRGTNVADVAVLLVDAKDSVMPQTVESISHINSANIPLIVAINKIDLPDANPEKVKNDLIKHSVLVEGKGGGVPVVLISAKTGKGIHELQEAILLVTSDLSLQYSAENPPKAIIIETKKDRRGVVVSAIIKDGRLQIGDLIEAVGKWTKIRSMFNDQGKSIREVVPSTPFELMGFDTLPEVGTVITLQSEFTAVDQKVKVENRQNLIIPQTIDMDSLLNAKKEIQKLSLIIKTDSQGSLEAINQSLAVNKNIKVVLESIGDVHKSDIFLAKSTESIIIGFSIVVSDEANQLAKQEKIIIKTYNIIYQLLDELNEVADLLKEKQQKEKNLKGSAKILANFVIEGEKVYGVKITKGKINLGDELEIYRGDKLIGKTKLVSLKIRAKTMSEVKKDQEAGMILSPQLDIRIGDVVKCIL</sequence>
<evidence type="ECO:0000256" key="4">
    <source>
        <dbReference type="ARBA" id="ARBA00022741"/>
    </source>
</evidence>
<evidence type="ECO:0000256" key="7">
    <source>
        <dbReference type="NCBIfam" id="TIGR00487"/>
    </source>
</evidence>
<keyword evidence="4" id="KW-0547">Nucleotide-binding</keyword>
<dbReference type="NCBIfam" id="TIGR00231">
    <property type="entry name" value="small_GTP"/>
    <property type="match status" value="1"/>
</dbReference>
<dbReference type="PANTHER" id="PTHR43381:SF4">
    <property type="entry name" value="EUKARYOTIC TRANSLATION INITIATION FACTOR 5B"/>
    <property type="match status" value="1"/>
</dbReference>
<evidence type="ECO:0000313" key="11">
    <source>
        <dbReference type="Proteomes" id="UP000177913"/>
    </source>
</evidence>
<dbReference type="PANTHER" id="PTHR43381">
    <property type="entry name" value="TRANSLATION INITIATION FACTOR IF-2-RELATED"/>
    <property type="match status" value="1"/>
</dbReference>
<comment type="caution">
    <text evidence="10">The sequence shown here is derived from an EMBL/GenBank/DDBJ whole genome shotgun (WGS) entry which is preliminary data.</text>
</comment>
<dbReference type="Gene3D" id="3.40.50.300">
    <property type="entry name" value="P-loop containing nucleotide triphosphate hydrolases"/>
    <property type="match status" value="1"/>
</dbReference>
<dbReference type="InterPro" id="IPR000795">
    <property type="entry name" value="T_Tr_GTP-bd_dom"/>
</dbReference>
<protein>
    <recommendedName>
        <fullName evidence="2 7">Translation initiation factor IF-2</fullName>
    </recommendedName>
</protein>
<keyword evidence="3 8" id="KW-0396">Initiation factor</keyword>
<evidence type="ECO:0000256" key="3">
    <source>
        <dbReference type="ARBA" id="ARBA00022540"/>
    </source>
</evidence>
<dbReference type="InterPro" id="IPR009000">
    <property type="entry name" value="Transl_B-barrel_sf"/>
</dbReference>
<dbReference type="SUPFAM" id="SSF52540">
    <property type="entry name" value="P-loop containing nucleoside triphosphate hydrolases"/>
    <property type="match status" value="1"/>
</dbReference>
<comment type="function">
    <text evidence="8">One of the essential components for the initiation of protein synthesis. Protects formylmethionyl-tRNA from spontaneous hydrolysis and promotes its binding to the 30S ribosomal subunits. Also involved in the hydrolysis of GTP during the formation of the 70S ribosomal complex.</text>
</comment>
<reference evidence="10 11" key="1">
    <citation type="journal article" date="2016" name="Nat. Commun.">
        <title>Thousands of microbial genomes shed light on interconnected biogeochemical processes in an aquifer system.</title>
        <authorList>
            <person name="Anantharaman K."/>
            <person name="Brown C.T."/>
            <person name="Hug L.A."/>
            <person name="Sharon I."/>
            <person name="Castelle C.J."/>
            <person name="Probst A.J."/>
            <person name="Thomas B.C."/>
            <person name="Singh A."/>
            <person name="Wilkins M.J."/>
            <person name="Karaoz U."/>
            <person name="Brodie E.L."/>
            <person name="Williams K.H."/>
            <person name="Hubbard S.S."/>
            <person name="Banfield J.F."/>
        </authorList>
    </citation>
    <scope>NUCLEOTIDE SEQUENCE [LARGE SCALE GENOMIC DNA]</scope>
</reference>
<dbReference type="GO" id="GO:0003924">
    <property type="term" value="F:GTPase activity"/>
    <property type="evidence" value="ECO:0007669"/>
    <property type="project" value="InterPro"/>
</dbReference>
<dbReference type="InterPro" id="IPR000178">
    <property type="entry name" value="TF_IF2_bacterial-like"/>
</dbReference>
<evidence type="ECO:0000256" key="1">
    <source>
        <dbReference type="ARBA" id="ARBA00007733"/>
    </source>
</evidence>
<dbReference type="Pfam" id="PF22042">
    <property type="entry name" value="EF-G_D2"/>
    <property type="match status" value="1"/>
</dbReference>
<comment type="similarity">
    <text evidence="1 8">Belongs to the TRAFAC class translation factor GTPase superfamily. Classic translation factor GTPase family. IF-2 subfamily.</text>
</comment>
<proteinExistence type="inferred from homology"/>
<dbReference type="InterPro" id="IPR053905">
    <property type="entry name" value="EF-G-like_DII"/>
</dbReference>
<dbReference type="Gene3D" id="3.40.50.10050">
    <property type="entry name" value="Translation initiation factor IF- 2, domain 3"/>
    <property type="match status" value="1"/>
</dbReference>
<dbReference type="InterPro" id="IPR036925">
    <property type="entry name" value="TIF_IF2_dom3_sf"/>
</dbReference>
<dbReference type="InterPro" id="IPR015760">
    <property type="entry name" value="TIF_IF2"/>
</dbReference>
<accession>A0A1F7H456</accession>
<dbReference type="AlphaFoldDB" id="A0A1F7H456"/>
<dbReference type="NCBIfam" id="TIGR00487">
    <property type="entry name" value="IF-2"/>
    <property type="match status" value="1"/>
</dbReference>
<dbReference type="Proteomes" id="UP000177913">
    <property type="component" value="Unassembled WGS sequence"/>
</dbReference>
<dbReference type="FunFam" id="3.40.50.10050:FF:000001">
    <property type="entry name" value="Translation initiation factor IF-2"/>
    <property type="match status" value="1"/>
</dbReference>
<dbReference type="InterPro" id="IPR023115">
    <property type="entry name" value="TIF_IF2_dom3"/>
</dbReference>
<dbReference type="GO" id="GO:0005525">
    <property type="term" value="F:GTP binding"/>
    <property type="evidence" value="ECO:0007669"/>
    <property type="project" value="UniProtKB-KW"/>
</dbReference>
<dbReference type="GO" id="GO:0003743">
    <property type="term" value="F:translation initiation factor activity"/>
    <property type="evidence" value="ECO:0007669"/>
    <property type="project" value="UniProtKB-UniRule"/>
</dbReference>
<evidence type="ECO:0000256" key="5">
    <source>
        <dbReference type="ARBA" id="ARBA00022917"/>
    </source>
</evidence>
<evidence type="ECO:0000313" key="10">
    <source>
        <dbReference type="EMBL" id="OGK25878.1"/>
    </source>
</evidence>
<keyword evidence="5 8" id="KW-0648">Protein biosynthesis</keyword>
<name>A0A1F7H456_9BACT</name>
<dbReference type="SUPFAM" id="SSF50447">
    <property type="entry name" value="Translation proteins"/>
    <property type="match status" value="2"/>
</dbReference>
<evidence type="ECO:0000259" key="9">
    <source>
        <dbReference type="PROSITE" id="PS51722"/>
    </source>
</evidence>